<accession>A0ABD3F8M8</accession>
<dbReference type="AlphaFoldDB" id="A0ABD3F8M8"/>
<sequence>MHKFGMKYQVEAVRVLAERSYQFDIAVAAFEACLAGREDIFNVLMEFTQETTALEISVKLARAGKLEFVKRGLIGRHKLDKLFAESIASGTTELVKFLLEEMSGAVIGFALLAAARIGHIEVVKLLLGRSEPWDIQFYAFEEAAKAGQANVVDYLRQWCGPARVTTIKAGLTATGGEEAAALLDTKRARFE</sequence>
<protein>
    <submittedName>
        <fullName evidence="1">Uncharacterized protein</fullName>
    </submittedName>
</protein>
<dbReference type="PANTHER" id="PTHR46586:SF3">
    <property type="entry name" value="ANKYRIN REPEAT-CONTAINING PROTEIN"/>
    <property type="match status" value="1"/>
</dbReference>
<evidence type="ECO:0000313" key="1">
    <source>
        <dbReference type="EMBL" id="KAL3663225.1"/>
    </source>
</evidence>
<dbReference type="InterPro" id="IPR002110">
    <property type="entry name" value="Ankyrin_rpt"/>
</dbReference>
<gene>
    <name evidence="1" type="ORF">V7S43_011634</name>
</gene>
<keyword evidence="2" id="KW-1185">Reference proteome</keyword>
<organism evidence="1 2">
    <name type="scientific">Phytophthora oleae</name>
    <dbReference type="NCBI Taxonomy" id="2107226"/>
    <lineage>
        <taxon>Eukaryota</taxon>
        <taxon>Sar</taxon>
        <taxon>Stramenopiles</taxon>
        <taxon>Oomycota</taxon>
        <taxon>Peronosporomycetes</taxon>
        <taxon>Peronosporales</taxon>
        <taxon>Peronosporaceae</taxon>
        <taxon>Phytophthora</taxon>
    </lineage>
</organism>
<dbReference type="PANTHER" id="PTHR46586">
    <property type="entry name" value="ANKYRIN REPEAT-CONTAINING PROTEIN"/>
    <property type="match status" value="1"/>
</dbReference>
<reference evidence="1 2" key="1">
    <citation type="submission" date="2024-09" db="EMBL/GenBank/DDBJ databases">
        <title>Genome sequencing and assembly of Phytophthora oleae, isolate VK10A, causative agent of rot of olive drupes.</title>
        <authorList>
            <person name="Conti Taguali S."/>
            <person name="Riolo M."/>
            <person name="La Spada F."/>
            <person name="Cacciola S.O."/>
            <person name="Dionisio G."/>
        </authorList>
    </citation>
    <scope>NUCLEOTIDE SEQUENCE [LARGE SCALE GENOMIC DNA]</scope>
    <source>
        <strain evidence="1 2">VK10A</strain>
    </source>
</reference>
<proteinExistence type="predicted"/>
<comment type="caution">
    <text evidence="1">The sequence shown here is derived from an EMBL/GenBank/DDBJ whole genome shotgun (WGS) entry which is preliminary data.</text>
</comment>
<dbReference type="EMBL" id="JBIMZQ010000028">
    <property type="protein sequence ID" value="KAL3663225.1"/>
    <property type="molecule type" value="Genomic_DNA"/>
</dbReference>
<dbReference type="Proteomes" id="UP001632037">
    <property type="component" value="Unassembled WGS sequence"/>
</dbReference>
<dbReference type="Gene3D" id="1.25.40.20">
    <property type="entry name" value="Ankyrin repeat-containing domain"/>
    <property type="match status" value="1"/>
</dbReference>
<evidence type="ECO:0000313" key="2">
    <source>
        <dbReference type="Proteomes" id="UP001632037"/>
    </source>
</evidence>
<dbReference type="Pfam" id="PF00023">
    <property type="entry name" value="Ank"/>
    <property type="match status" value="1"/>
</dbReference>
<dbReference type="SUPFAM" id="SSF140860">
    <property type="entry name" value="Pseudo ankyrin repeat-like"/>
    <property type="match status" value="1"/>
</dbReference>
<dbReference type="InterPro" id="IPR036770">
    <property type="entry name" value="Ankyrin_rpt-contain_sf"/>
</dbReference>
<name>A0ABD3F8M8_9STRA</name>
<dbReference type="InterPro" id="IPR052050">
    <property type="entry name" value="SecEffector_AnkRepeat"/>
</dbReference>